<dbReference type="AlphaFoldDB" id="A0A0H2RBD0"/>
<feature type="region of interest" description="Disordered" evidence="1">
    <location>
        <begin position="1"/>
        <end position="22"/>
    </location>
</feature>
<evidence type="ECO:0008006" key="4">
    <source>
        <dbReference type="Google" id="ProtNLM"/>
    </source>
</evidence>
<proteinExistence type="predicted"/>
<organism evidence="2 3">
    <name type="scientific">Schizopora paradoxa</name>
    <dbReference type="NCBI Taxonomy" id="27342"/>
    <lineage>
        <taxon>Eukaryota</taxon>
        <taxon>Fungi</taxon>
        <taxon>Dikarya</taxon>
        <taxon>Basidiomycota</taxon>
        <taxon>Agaricomycotina</taxon>
        <taxon>Agaricomycetes</taxon>
        <taxon>Hymenochaetales</taxon>
        <taxon>Schizoporaceae</taxon>
        <taxon>Schizopora</taxon>
    </lineage>
</organism>
<dbReference type="OrthoDB" id="3031817at2759"/>
<dbReference type="EMBL" id="KQ086179">
    <property type="protein sequence ID" value="KLO06818.1"/>
    <property type="molecule type" value="Genomic_DNA"/>
</dbReference>
<reference evidence="2 3" key="1">
    <citation type="submission" date="2015-04" db="EMBL/GenBank/DDBJ databases">
        <title>Complete genome sequence of Schizopora paradoxa KUC8140, a cosmopolitan wood degrader in East Asia.</title>
        <authorList>
            <consortium name="DOE Joint Genome Institute"/>
            <person name="Min B."/>
            <person name="Park H."/>
            <person name="Jang Y."/>
            <person name="Kim J.-J."/>
            <person name="Kim K.H."/>
            <person name="Pangilinan J."/>
            <person name="Lipzen A."/>
            <person name="Riley R."/>
            <person name="Grigoriev I.V."/>
            <person name="Spatafora J.W."/>
            <person name="Choi I.-G."/>
        </authorList>
    </citation>
    <scope>NUCLEOTIDE SEQUENCE [LARGE SCALE GENOMIC DNA]</scope>
    <source>
        <strain evidence="2 3">KUC8140</strain>
    </source>
</reference>
<dbReference type="STRING" id="27342.A0A0H2RBD0"/>
<evidence type="ECO:0000313" key="3">
    <source>
        <dbReference type="Proteomes" id="UP000053477"/>
    </source>
</evidence>
<dbReference type="InParanoid" id="A0A0H2RBD0"/>
<dbReference type="CDD" id="cd18186">
    <property type="entry name" value="BTB_POZ_ZBTB_KLHL-like"/>
    <property type="match status" value="1"/>
</dbReference>
<accession>A0A0H2RBD0</accession>
<evidence type="ECO:0000313" key="2">
    <source>
        <dbReference type="EMBL" id="KLO06818.1"/>
    </source>
</evidence>
<gene>
    <name evidence="2" type="ORF">SCHPADRAFT_932843</name>
</gene>
<name>A0A0H2RBD0_9AGAM</name>
<feature type="non-terminal residue" evidence="2">
    <location>
        <position position="1"/>
    </location>
</feature>
<protein>
    <recommendedName>
        <fullName evidence="4">BTB domain-containing protein</fullName>
    </recommendedName>
</protein>
<sequence>MNPPAKRVKLMDGSSTSNIPPDAHTLEDALQHGKPSVSDLKHHDVLWYEDGSIVLATDVHLYCVHKSILASNSTVFKDMLTMPMNTEGIIDSQGTHMDKEEDIYEGKPVVRMFGDSDENVYHLLMTLYDRNFFRAGKRTTASIALSLLVMSSKYDVPVIRTEIIEHLKRYYSCNFTNPYELELKDLFCGSKSSDGRANNFDGEEFTFLLLDAALRTSTLSLLPAIYYECAVLPLGKILSLSRKLSFEPEVVEKIMHGRERLSKLSYLFGANTLHPQVKCAYPACLEMRTELFFNWINCLSYKHPEFPKKLVSGGFASIAGTTEMGGKMCPRCIGKAGVAVVEYAATFWSSLPTVFGLGDWANLNRD</sequence>
<evidence type="ECO:0000256" key="1">
    <source>
        <dbReference type="SAM" id="MobiDB-lite"/>
    </source>
</evidence>
<dbReference type="Proteomes" id="UP000053477">
    <property type="component" value="Unassembled WGS sequence"/>
</dbReference>
<keyword evidence="3" id="KW-1185">Reference proteome</keyword>
<dbReference type="Gene3D" id="3.30.710.10">
    <property type="entry name" value="Potassium Channel Kv1.1, Chain A"/>
    <property type="match status" value="1"/>
</dbReference>
<dbReference type="InterPro" id="IPR011333">
    <property type="entry name" value="SKP1/BTB/POZ_sf"/>
</dbReference>